<name>A0A1Z4N6N3_9CYAN</name>
<sequence>MQFQCLTAYWVEVLLIFSSAIAYQMLKAFVRVEMQKIF</sequence>
<keyword evidence="3" id="KW-1185">Reference proteome</keyword>
<keyword evidence="1" id="KW-0472">Membrane</keyword>
<proteinExistence type="predicted"/>
<evidence type="ECO:0000313" key="2">
    <source>
        <dbReference type="EMBL" id="BAZ01378.1"/>
    </source>
</evidence>
<reference evidence="2 3" key="1">
    <citation type="submission" date="2017-06" db="EMBL/GenBank/DDBJ databases">
        <title>Genome sequencing of cyanobaciteial culture collection at National Institute for Environmental Studies (NIES).</title>
        <authorList>
            <person name="Hirose Y."/>
            <person name="Shimura Y."/>
            <person name="Fujisawa T."/>
            <person name="Nakamura Y."/>
            <person name="Kawachi M."/>
        </authorList>
    </citation>
    <scope>NUCLEOTIDE SEQUENCE [LARGE SCALE GENOMIC DNA]</scope>
    <source>
        <strain evidence="2 3">NIES-37</strain>
    </source>
</reference>
<feature type="transmembrane region" description="Helical" evidence="1">
    <location>
        <begin position="6"/>
        <end position="26"/>
    </location>
</feature>
<evidence type="ECO:0000256" key="1">
    <source>
        <dbReference type="SAM" id="Phobius"/>
    </source>
</evidence>
<keyword evidence="1" id="KW-0812">Transmembrane</keyword>
<organism evidence="2 3">
    <name type="scientific">Tolypothrix tenuis PCC 7101</name>
    <dbReference type="NCBI Taxonomy" id="231146"/>
    <lineage>
        <taxon>Bacteria</taxon>
        <taxon>Bacillati</taxon>
        <taxon>Cyanobacteriota</taxon>
        <taxon>Cyanophyceae</taxon>
        <taxon>Nostocales</taxon>
        <taxon>Tolypothrichaceae</taxon>
        <taxon>Tolypothrix</taxon>
    </lineage>
</organism>
<dbReference type="Proteomes" id="UP000218785">
    <property type="component" value="Chromosome"/>
</dbReference>
<dbReference type="EMBL" id="AP018248">
    <property type="protein sequence ID" value="BAZ01378.1"/>
    <property type="molecule type" value="Genomic_DNA"/>
</dbReference>
<dbReference type="AlphaFoldDB" id="A0A1Z4N6N3"/>
<evidence type="ECO:0000313" key="3">
    <source>
        <dbReference type="Proteomes" id="UP000218785"/>
    </source>
</evidence>
<keyword evidence="1" id="KW-1133">Transmembrane helix</keyword>
<gene>
    <name evidence="2" type="ORF">NIES37_53770</name>
</gene>
<dbReference type="KEGG" id="ttq:NIES37_53770"/>
<accession>A0A1Z4N6N3</accession>
<protein>
    <submittedName>
        <fullName evidence="2">Uncharacterized protein</fullName>
    </submittedName>
</protein>